<dbReference type="PANTHER" id="PTHR37919:SF2">
    <property type="entry name" value="EXPERA DOMAIN-CONTAINING PROTEIN"/>
    <property type="match status" value="1"/>
</dbReference>
<gene>
    <name evidence="2" type="ORF">B0H15DRAFT_867734</name>
</gene>
<feature type="transmembrane region" description="Helical" evidence="1">
    <location>
        <begin position="288"/>
        <end position="307"/>
    </location>
</feature>
<sequence>MEVRMKNELPRAHNQDHRLFSLPEYSIWRLKLRLSRFAANHPPSEEHKQIDALFYQRAFRQRLNRGSSASWSFCAIIGSYSIFQGCEIVRHKTLLSTHAFWYGLSRQSRSLLFARSVQIRFPVTSRVAQKGRLAPNAPSSFHPSCTSGFALVMAQKTYAWISLWFLITAPLMIWDAGYCLMRPRSMVGGDLHWFWKPYDLYGKLDYVYGVKAFEDGDGFASAAALLNLLETSANIAYLVGTHVYETRTAPLMGYTGASMTLAKTILYGAQEYFCNGCAVGHNSPLNLFAFWIFPNILWMVFPGLIMWRLGGDMMAAIDNGGQKSKTN</sequence>
<organism evidence="2 3">
    <name type="scientific">Mycena belliarum</name>
    <dbReference type="NCBI Taxonomy" id="1033014"/>
    <lineage>
        <taxon>Eukaryota</taxon>
        <taxon>Fungi</taxon>
        <taxon>Dikarya</taxon>
        <taxon>Basidiomycota</taxon>
        <taxon>Agaricomycotina</taxon>
        <taxon>Agaricomycetes</taxon>
        <taxon>Agaricomycetidae</taxon>
        <taxon>Agaricales</taxon>
        <taxon>Marasmiineae</taxon>
        <taxon>Mycenaceae</taxon>
        <taxon>Mycena</taxon>
    </lineage>
</organism>
<feature type="transmembrane region" description="Helical" evidence="1">
    <location>
        <begin position="157"/>
        <end position="174"/>
    </location>
</feature>
<evidence type="ECO:0008006" key="4">
    <source>
        <dbReference type="Google" id="ProtNLM"/>
    </source>
</evidence>
<keyword evidence="1" id="KW-1133">Transmembrane helix</keyword>
<keyword evidence="1" id="KW-0812">Transmembrane</keyword>
<proteinExistence type="predicted"/>
<dbReference type="PANTHER" id="PTHR37919">
    <property type="entry name" value="PROTEIN CBG05606"/>
    <property type="match status" value="1"/>
</dbReference>
<name>A0AAD6TR93_9AGAR</name>
<evidence type="ECO:0000256" key="1">
    <source>
        <dbReference type="SAM" id="Phobius"/>
    </source>
</evidence>
<dbReference type="Proteomes" id="UP001222325">
    <property type="component" value="Unassembled WGS sequence"/>
</dbReference>
<reference evidence="2" key="1">
    <citation type="submission" date="2023-03" db="EMBL/GenBank/DDBJ databases">
        <title>Massive genome expansion in bonnet fungi (Mycena s.s.) driven by repeated elements and novel gene families across ecological guilds.</title>
        <authorList>
            <consortium name="Lawrence Berkeley National Laboratory"/>
            <person name="Harder C.B."/>
            <person name="Miyauchi S."/>
            <person name="Viragh M."/>
            <person name="Kuo A."/>
            <person name="Thoen E."/>
            <person name="Andreopoulos B."/>
            <person name="Lu D."/>
            <person name="Skrede I."/>
            <person name="Drula E."/>
            <person name="Henrissat B."/>
            <person name="Morin E."/>
            <person name="Kohler A."/>
            <person name="Barry K."/>
            <person name="LaButti K."/>
            <person name="Morin E."/>
            <person name="Salamov A."/>
            <person name="Lipzen A."/>
            <person name="Mereny Z."/>
            <person name="Hegedus B."/>
            <person name="Baldrian P."/>
            <person name="Stursova M."/>
            <person name="Weitz H."/>
            <person name="Taylor A."/>
            <person name="Grigoriev I.V."/>
            <person name="Nagy L.G."/>
            <person name="Martin F."/>
            <person name="Kauserud H."/>
        </authorList>
    </citation>
    <scope>NUCLEOTIDE SEQUENCE</scope>
    <source>
        <strain evidence="2">CBHHK173m</strain>
    </source>
</reference>
<evidence type="ECO:0000313" key="2">
    <source>
        <dbReference type="EMBL" id="KAJ7075167.1"/>
    </source>
</evidence>
<keyword evidence="3" id="KW-1185">Reference proteome</keyword>
<protein>
    <recommendedName>
        <fullName evidence="4">EXPERA domain-containing protein</fullName>
    </recommendedName>
</protein>
<accession>A0AAD6TR93</accession>
<dbReference type="AlphaFoldDB" id="A0AAD6TR93"/>
<comment type="caution">
    <text evidence="2">The sequence shown here is derived from an EMBL/GenBank/DDBJ whole genome shotgun (WGS) entry which is preliminary data.</text>
</comment>
<dbReference type="EMBL" id="JARJCN010000102">
    <property type="protein sequence ID" value="KAJ7075167.1"/>
    <property type="molecule type" value="Genomic_DNA"/>
</dbReference>
<keyword evidence="1" id="KW-0472">Membrane</keyword>
<evidence type="ECO:0000313" key="3">
    <source>
        <dbReference type="Proteomes" id="UP001222325"/>
    </source>
</evidence>